<dbReference type="Proteomes" id="UP000403266">
    <property type="component" value="Unassembled WGS sequence"/>
</dbReference>
<dbReference type="PANTHER" id="PTHR44591">
    <property type="entry name" value="STRESS RESPONSE REGULATOR PROTEIN 1"/>
    <property type="match status" value="1"/>
</dbReference>
<dbReference type="Gene3D" id="3.40.50.2300">
    <property type="match status" value="1"/>
</dbReference>
<evidence type="ECO:0000256" key="1">
    <source>
        <dbReference type="ARBA" id="ARBA00022553"/>
    </source>
</evidence>
<feature type="domain" description="Response regulatory" evidence="3">
    <location>
        <begin position="7"/>
        <end position="121"/>
    </location>
</feature>
<keyword evidence="1 2" id="KW-0597">Phosphoprotein</keyword>
<evidence type="ECO:0000313" key="4">
    <source>
        <dbReference type="EMBL" id="MPR26854.1"/>
    </source>
</evidence>
<keyword evidence="5" id="KW-1185">Reference proteome</keyword>
<gene>
    <name evidence="4" type="ORF">FS320_16915</name>
</gene>
<dbReference type="SUPFAM" id="SSF52172">
    <property type="entry name" value="CheY-like"/>
    <property type="match status" value="1"/>
</dbReference>
<dbReference type="EMBL" id="VOSK01000063">
    <property type="protein sequence ID" value="MPR26854.1"/>
    <property type="molecule type" value="Genomic_DNA"/>
</dbReference>
<sequence length="134" mass="14713">MLQPTGPVIVVDDDDAVRNSLRFALELEGLTVHPFKNGTELLAAPDLPQGGCFVIDYHMPGMTGIELVGKLRQRRIDRPAILIASQVSDDLYHRAARSGFRVVLEKPLHDSELLDSIHAALAHGAEPEVRVSEK</sequence>
<organism evidence="4 5">
    <name type="scientific">Microvirga tunisiensis</name>
    <dbReference type="NCBI Taxonomy" id="2108360"/>
    <lineage>
        <taxon>Bacteria</taxon>
        <taxon>Pseudomonadati</taxon>
        <taxon>Pseudomonadota</taxon>
        <taxon>Alphaproteobacteria</taxon>
        <taxon>Hyphomicrobiales</taxon>
        <taxon>Methylobacteriaceae</taxon>
        <taxon>Microvirga</taxon>
    </lineage>
</organism>
<dbReference type="InterPro" id="IPR050595">
    <property type="entry name" value="Bact_response_regulator"/>
</dbReference>
<proteinExistence type="predicted"/>
<dbReference type="InterPro" id="IPR011006">
    <property type="entry name" value="CheY-like_superfamily"/>
</dbReference>
<dbReference type="SMART" id="SM00448">
    <property type="entry name" value="REC"/>
    <property type="match status" value="1"/>
</dbReference>
<dbReference type="OrthoDB" id="9782655at2"/>
<accession>A0A5N7ML32</accession>
<reference evidence="4 5" key="1">
    <citation type="journal article" date="2019" name="Syst. Appl. Microbiol.">
        <title>Microvirga tunisiensis sp. nov., a root nodule symbiotic bacterium isolated from Lupinus micranthus and L. luteus grown in Northern Tunisia.</title>
        <authorList>
            <person name="Msaddak A."/>
            <person name="Rejili M."/>
            <person name="Duran D."/>
            <person name="Mars M."/>
            <person name="Palacios J.M."/>
            <person name="Ruiz-Argueso T."/>
            <person name="Rey L."/>
            <person name="Imperial J."/>
        </authorList>
    </citation>
    <scope>NUCLEOTIDE SEQUENCE [LARGE SCALE GENOMIC DNA]</scope>
    <source>
        <strain evidence="4 5">Lmie10</strain>
    </source>
</reference>
<evidence type="ECO:0000256" key="2">
    <source>
        <dbReference type="PROSITE-ProRule" id="PRU00169"/>
    </source>
</evidence>
<dbReference type="GO" id="GO:0000160">
    <property type="term" value="P:phosphorelay signal transduction system"/>
    <property type="evidence" value="ECO:0007669"/>
    <property type="project" value="InterPro"/>
</dbReference>
<dbReference type="PROSITE" id="PS50110">
    <property type="entry name" value="RESPONSE_REGULATORY"/>
    <property type="match status" value="1"/>
</dbReference>
<protein>
    <submittedName>
        <fullName evidence="4">Response regulator</fullName>
    </submittedName>
</protein>
<dbReference type="PANTHER" id="PTHR44591:SF25">
    <property type="entry name" value="CHEMOTAXIS TWO-COMPONENT RESPONSE REGULATOR"/>
    <property type="match status" value="1"/>
</dbReference>
<evidence type="ECO:0000259" key="3">
    <source>
        <dbReference type="PROSITE" id="PS50110"/>
    </source>
</evidence>
<dbReference type="Pfam" id="PF00072">
    <property type="entry name" value="Response_reg"/>
    <property type="match status" value="1"/>
</dbReference>
<evidence type="ECO:0000313" key="5">
    <source>
        <dbReference type="Proteomes" id="UP000403266"/>
    </source>
</evidence>
<name>A0A5N7ML32_9HYPH</name>
<feature type="modified residue" description="4-aspartylphosphate" evidence="2">
    <location>
        <position position="56"/>
    </location>
</feature>
<dbReference type="RefSeq" id="WP_152713003.1">
    <property type="nucleotide sequence ID" value="NZ_VOSJ01000061.1"/>
</dbReference>
<dbReference type="AlphaFoldDB" id="A0A5N7ML32"/>
<comment type="caution">
    <text evidence="4">The sequence shown here is derived from an EMBL/GenBank/DDBJ whole genome shotgun (WGS) entry which is preliminary data.</text>
</comment>
<dbReference type="InterPro" id="IPR001789">
    <property type="entry name" value="Sig_transdc_resp-reg_receiver"/>
</dbReference>